<feature type="transmembrane region" description="Helical" evidence="4">
    <location>
        <begin position="362"/>
        <end position="392"/>
    </location>
</feature>
<sequence>MEDSADIGQQRRTFLWEMVRSVPQGFIETSGTTFAMYVAIAVFDVPVWMKMAIAASASVGLLLSLFTVQIVRRLGCSVNAASVIVWGASATGFATAAMSGNSAAIYVTGICAAALMLMLGIPLMSQIYRKHYPNRVRGRLFSIAGMLRAVVAGAAGLGLGIWLTDHGGDFHGLFWFYSGCCILMAGCVLAMARVRLRKTKRLQLFDAFGHVKTDRAFRKLLISWMMLGLGNLLCYSLFVEYITNPDYGFALEAKSVGMITSTIPMMAFIVCIVPWGMVFDRLPFYRLRVIVNLFFLLAMLVYFLGGTFMSLCIGMALHGIGRSGGNVLWSLWVTRFSTEENVGEYMSVHTCLTGFRGTLAPIIAFAVAGSLGPSTVAIGGAILIFVSSLLLWPELKAEWAK</sequence>
<keyword evidence="3 4" id="KW-0472">Membrane</keyword>
<evidence type="ECO:0000256" key="1">
    <source>
        <dbReference type="ARBA" id="ARBA00022692"/>
    </source>
</evidence>
<evidence type="ECO:0000313" key="5">
    <source>
        <dbReference type="EMBL" id="BDS07187.1"/>
    </source>
</evidence>
<dbReference type="Gene3D" id="1.20.1250.20">
    <property type="entry name" value="MFS general substrate transporter like domains"/>
    <property type="match status" value="1"/>
</dbReference>
<evidence type="ECO:0000256" key="3">
    <source>
        <dbReference type="ARBA" id="ARBA00023136"/>
    </source>
</evidence>
<feature type="transmembrane region" description="Helical" evidence="4">
    <location>
        <begin position="220"/>
        <end position="238"/>
    </location>
</feature>
<dbReference type="InterPro" id="IPR011701">
    <property type="entry name" value="MFS"/>
</dbReference>
<feature type="transmembrane region" description="Helical" evidence="4">
    <location>
        <begin position="290"/>
        <end position="320"/>
    </location>
</feature>
<keyword evidence="1 4" id="KW-0812">Transmembrane</keyword>
<feature type="transmembrane region" description="Helical" evidence="4">
    <location>
        <begin position="174"/>
        <end position="192"/>
    </location>
</feature>
<feature type="transmembrane region" description="Helical" evidence="4">
    <location>
        <begin position="48"/>
        <end position="68"/>
    </location>
</feature>
<dbReference type="InterPro" id="IPR036259">
    <property type="entry name" value="MFS_trans_sf"/>
</dbReference>
<keyword evidence="2 4" id="KW-1133">Transmembrane helix</keyword>
<evidence type="ECO:0000256" key="2">
    <source>
        <dbReference type="ARBA" id="ARBA00022989"/>
    </source>
</evidence>
<feature type="transmembrane region" description="Helical" evidence="4">
    <location>
        <begin position="80"/>
        <end position="98"/>
    </location>
</feature>
<feature type="transmembrane region" description="Helical" evidence="4">
    <location>
        <begin position="104"/>
        <end position="128"/>
    </location>
</feature>
<dbReference type="EMBL" id="AP026866">
    <property type="protein sequence ID" value="BDS07187.1"/>
    <property type="molecule type" value="Genomic_DNA"/>
</dbReference>
<dbReference type="Pfam" id="PF07690">
    <property type="entry name" value="MFS_1"/>
    <property type="match status" value="1"/>
</dbReference>
<feature type="transmembrane region" description="Helical" evidence="4">
    <location>
        <begin position="21"/>
        <end position="42"/>
    </location>
</feature>
<dbReference type="AlphaFoldDB" id="A0AAT9FMP7"/>
<accession>A0AAT9FMP7</accession>
<evidence type="ECO:0008006" key="6">
    <source>
        <dbReference type="Google" id="ProtNLM"/>
    </source>
</evidence>
<feature type="transmembrane region" description="Helical" evidence="4">
    <location>
        <begin position="140"/>
        <end position="162"/>
    </location>
</feature>
<name>A0AAT9FMP7_9BACT</name>
<dbReference type="KEGG" id="osu:NT6N_22270"/>
<proteinExistence type="predicted"/>
<dbReference type="SUPFAM" id="SSF103473">
    <property type="entry name" value="MFS general substrate transporter"/>
    <property type="match status" value="2"/>
</dbReference>
<feature type="transmembrane region" description="Helical" evidence="4">
    <location>
        <begin position="258"/>
        <end position="278"/>
    </location>
</feature>
<evidence type="ECO:0000256" key="4">
    <source>
        <dbReference type="SAM" id="Phobius"/>
    </source>
</evidence>
<organism evidence="5">
    <name type="scientific">Oceaniferula spumae</name>
    <dbReference type="NCBI Taxonomy" id="2979115"/>
    <lineage>
        <taxon>Bacteria</taxon>
        <taxon>Pseudomonadati</taxon>
        <taxon>Verrucomicrobiota</taxon>
        <taxon>Verrucomicrobiia</taxon>
        <taxon>Verrucomicrobiales</taxon>
        <taxon>Verrucomicrobiaceae</taxon>
        <taxon>Oceaniferula</taxon>
    </lineage>
</organism>
<gene>
    <name evidence="5" type="ORF">NT6N_22270</name>
</gene>
<reference evidence="5" key="1">
    <citation type="submission" date="2024-07" db="EMBL/GenBank/DDBJ databases">
        <title>Complete genome sequence of Verrucomicrobiaceae bacterium NT6N.</title>
        <authorList>
            <person name="Huang C."/>
            <person name="Takami H."/>
            <person name="Hamasaki K."/>
        </authorList>
    </citation>
    <scope>NUCLEOTIDE SEQUENCE</scope>
    <source>
        <strain evidence="5">NT6N</strain>
    </source>
</reference>
<dbReference type="GO" id="GO:0022857">
    <property type="term" value="F:transmembrane transporter activity"/>
    <property type="evidence" value="ECO:0007669"/>
    <property type="project" value="InterPro"/>
</dbReference>
<protein>
    <recommendedName>
        <fullName evidence="6">MFS transporter</fullName>
    </recommendedName>
</protein>